<comment type="similarity">
    <text evidence="1">Belongs to the eukaryotic-type N-acetylglucosamine kinase family.</text>
</comment>
<dbReference type="InterPro" id="IPR002731">
    <property type="entry name" value="ATPase_BadF"/>
</dbReference>
<dbReference type="Proteomes" id="UP000237481">
    <property type="component" value="Unassembled WGS sequence"/>
</dbReference>
<evidence type="ECO:0000256" key="1">
    <source>
        <dbReference type="ARBA" id="ARBA00006198"/>
    </source>
</evidence>
<dbReference type="AlphaFoldDB" id="A0A2S4KN62"/>
<gene>
    <name evidence="6" type="ORF">TPAR_08185</name>
</gene>
<dbReference type="SUPFAM" id="SSF53067">
    <property type="entry name" value="Actin-like ATPase domain"/>
    <property type="match status" value="1"/>
</dbReference>
<feature type="domain" description="ATPase BadF/BadG/BcrA/BcrD type" evidence="5">
    <location>
        <begin position="88"/>
        <end position="263"/>
    </location>
</feature>
<dbReference type="PANTHER" id="PTHR43190">
    <property type="entry name" value="N-ACETYL-D-GLUCOSAMINE KINASE"/>
    <property type="match status" value="1"/>
</dbReference>
<comment type="caution">
    <text evidence="6">The sequence shown here is derived from an EMBL/GenBank/DDBJ whole genome shotgun (WGS) entry which is preliminary data.</text>
</comment>
<dbReference type="PANTHER" id="PTHR43190:SF3">
    <property type="entry name" value="N-ACETYL-D-GLUCOSAMINE KINASE"/>
    <property type="match status" value="1"/>
</dbReference>
<evidence type="ECO:0000256" key="2">
    <source>
        <dbReference type="ARBA" id="ARBA00012122"/>
    </source>
</evidence>
<keyword evidence="7" id="KW-1185">Reference proteome</keyword>
<evidence type="ECO:0000313" key="7">
    <source>
        <dbReference type="Proteomes" id="UP000237481"/>
    </source>
</evidence>
<evidence type="ECO:0000313" key="6">
    <source>
        <dbReference type="EMBL" id="POR31606.1"/>
    </source>
</evidence>
<dbReference type="InterPro" id="IPR052519">
    <property type="entry name" value="Euk-type_GlcNAc_Kinase"/>
</dbReference>
<dbReference type="Gene3D" id="3.30.420.40">
    <property type="match status" value="1"/>
</dbReference>
<reference evidence="6 7" key="1">
    <citation type="submission" date="2018-01" db="EMBL/GenBank/DDBJ databases">
        <title>Harnessing the power of phylogenomics to disentangle the directionality and signatures of interkingdom host jumping in the parasitic fungal genus Tolypocladium.</title>
        <authorList>
            <person name="Quandt C.A."/>
            <person name="Patterson W."/>
            <person name="Spatafora J.W."/>
        </authorList>
    </citation>
    <scope>NUCLEOTIDE SEQUENCE [LARGE SCALE GENOMIC DNA]</scope>
    <source>
        <strain evidence="6 7">NRBC 100945</strain>
    </source>
</reference>
<protein>
    <recommendedName>
        <fullName evidence="3">N-acetyl-D-glucosamine kinase</fullName>
        <ecNumber evidence="2">2.7.1.59</ecNumber>
    </recommendedName>
    <alternativeName>
        <fullName evidence="4">GlcNAc kinase</fullName>
    </alternativeName>
</protein>
<evidence type="ECO:0000259" key="5">
    <source>
        <dbReference type="Pfam" id="PF01869"/>
    </source>
</evidence>
<dbReference type="EC" id="2.7.1.59" evidence="2"/>
<accession>A0A2S4KN62</accession>
<dbReference type="GO" id="GO:0045127">
    <property type="term" value="F:N-acetylglucosamine kinase activity"/>
    <property type="evidence" value="ECO:0007669"/>
    <property type="project" value="UniProtKB-EC"/>
</dbReference>
<proteinExistence type="inferred from homology"/>
<name>A0A2S4KN62_9HYPO</name>
<organism evidence="6 7">
    <name type="scientific">Tolypocladium paradoxum</name>
    <dbReference type="NCBI Taxonomy" id="94208"/>
    <lineage>
        <taxon>Eukaryota</taxon>
        <taxon>Fungi</taxon>
        <taxon>Dikarya</taxon>
        <taxon>Ascomycota</taxon>
        <taxon>Pezizomycotina</taxon>
        <taxon>Sordariomycetes</taxon>
        <taxon>Hypocreomycetidae</taxon>
        <taxon>Hypocreales</taxon>
        <taxon>Ophiocordycipitaceae</taxon>
        <taxon>Tolypocladium</taxon>
    </lineage>
</organism>
<dbReference type="EMBL" id="PKSG01001023">
    <property type="protein sequence ID" value="POR31606.1"/>
    <property type="molecule type" value="Genomic_DNA"/>
</dbReference>
<dbReference type="Pfam" id="PF01869">
    <property type="entry name" value="BcrAD_BadFG"/>
    <property type="match status" value="1"/>
</dbReference>
<dbReference type="STRING" id="94208.A0A2S4KN62"/>
<evidence type="ECO:0000256" key="4">
    <source>
        <dbReference type="ARBA" id="ARBA00031123"/>
    </source>
</evidence>
<dbReference type="OrthoDB" id="311172at2759"/>
<sequence length="270" mass="28071">MPHSSTIGLDAATASISKAVQEATDSCKATRGRQFQAVEFSSAGLRSASPCFVDRRGPLGALEAASRPGLTGHHRHRPPARTVAASQDLDSVVVVVAGTGSVAMSYARDNGSWRRTHRAGGWGHLLGDDGGGYGIGREVLRRSLLASDLHRLRGSPLPPLPEAVFRHFPAQHPGDLLSTTVLALAAASDEDARRIVEGGTASLARLVALLVGSQGLAPARCALVLAGGLMQDARYRLGLVDAVEKGLGRFGLVEVVGQPAVDGARFLLGV</sequence>
<dbReference type="InterPro" id="IPR043129">
    <property type="entry name" value="ATPase_NBD"/>
</dbReference>
<evidence type="ECO:0000256" key="3">
    <source>
        <dbReference type="ARBA" id="ARBA00014974"/>
    </source>
</evidence>